<comment type="caution">
    <text evidence="2">The sequence shown here is derived from an EMBL/GenBank/DDBJ whole genome shotgun (WGS) entry which is preliminary data.</text>
</comment>
<reference evidence="2 3" key="1">
    <citation type="journal article" date="2013" name="Mar. Genomics">
        <title>Expression of sulfatases in Rhodopirellula baltica and the diversity of sulfatases in the genus Rhodopirellula.</title>
        <authorList>
            <person name="Wegner C.E."/>
            <person name="Richter-Heitmann T."/>
            <person name="Klindworth A."/>
            <person name="Klockow C."/>
            <person name="Richter M."/>
            <person name="Achstetter T."/>
            <person name="Glockner F.O."/>
            <person name="Harder J."/>
        </authorList>
    </citation>
    <scope>NUCLEOTIDE SEQUENCE [LARGE SCALE GENOMIC DNA]</scope>
    <source>
        <strain evidence="2 3">SWK14</strain>
    </source>
</reference>
<evidence type="ECO:0000256" key="1">
    <source>
        <dbReference type="SAM" id="MobiDB-lite"/>
    </source>
</evidence>
<gene>
    <name evidence="2" type="ORF">RBSWK_04448</name>
</gene>
<dbReference type="EMBL" id="AMWG01000119">
    <property type="protein sequence ID" value="ELP31655.1"/>
    <property type="molecule type" value="Genomic_DNA"/>
</dbReference>
<dbReference type="Proteomes" id="UP000010959">
    <property type="component" value="Unassembled WGS sequence"/>
</dbReference>
<evidence type="ECO:0000313" key="2">
    <source>
        <dbReference type="EMBL" id="ELP31655.1"/>
    </source>
</evidence>
<dbReference type="AlphaFoldDB" id="L7CCS8"/>
<sequence>MRSAPVPLLGAGFQRNGPTTAIHSLPEETFAPTIGRSTSVNGRSEETPCAEGHAFDLERL</sequence>
<organism evidence="2 3">
    <name type="scientific">Rhodopirellula baltica SWK14</name>
    <dbReference type="NCBI Taxonomy" id="993516"/>
    <lineage>
        <taxon>Bacteria</taxon>
        <taxon>Pseudomonadati</taxon>
        <taxon>Planctomycetota</taxon>
        <taxon>Planctomycetia</taxon>
        <taxon>Pirellulales</taxon>
        <taxon>Pirellulaceae</taxon>
        <taxon>Rhodopirellula</taxon>
    </lineage>
</organism>
<protein>
    <submittedName>
        <fullName evidence="2">Uncharacterized protein</fullName>
    </submittedName>
</protein>
<evidence type="ECO:0000313" key="3">
    <source>
        <dbReference type="Proteomes" id="UP000010959"/>
    </source>
</evidence>
<name>L7CCS8_RHOBT</name>
<accession>L7CCS8</accession>
<feature type="region of interest" description="Disordered" evidence="1">
    <location>
        <begin position="1"/>
        <end position="60"/>
    </location>
</feature>
<proteinExistence type="predicted"/>